<evidence type="ECO:0000256" key="1">
    <source>
        <dbReference type="SAM" id="MobiDB-lite"/>
    </source>
</evidence>
<dbReference type="RefSeq" id="WP_164260888.1">
    <property type="nucleotide sequence ID" value="NZ_JAAGMK010000976.1"/>
</dbReference>
<proteinExistence type="predicted"/>
<accession>A0A6G3T2N3</accession>
<comment type="caution">
    <text evidence="2">The sequence shown here is derived from an EMBL/GenBank/DDBJ whole genome shotgun (WGS) entry which is preliminary data.</text>
</comment>
<dbReference type="InterPro" id="IPR021799">
    <property type="entry name" value="PIN-like_prokaryotic"/>
</dbReference>
<sequence length="186" mass="20645">MSDFLFPDNTVLCNFASVERLDLLESALDGCGRWTEAVADEAQQSAKHLPALATLPQAGWLGEPIEITEDADVRKIQQIRRVVFGGTDDRPTQHLGEVETCHVIQTWPEFAGSCWVSDDQQSLRWAQGHGIPTRETLDLMRLLVSAGDITAEEGFDLMQQMKTLGRHPRQPATAADLEYGWQPTSA</sequence>
<dbReference type="AlphaFoldDB" id="A0A6G3T2N3"/>
<organism evidence="2">
    <name type="scientific">Streptomyces anulatus</name>
    <name type="common">Streptomyces chrysomallus</name>
    <dbReference type="NCBI Taxonomy" id="1892"/>
    <lineage>
        <taxon>Bacteria</taxon>
        <taxon>Bacillati</taxon>
        <taxon>Actinomycetota</taxon>
        <taxon>Actinomycetes</taxon>
        <taxon>Kitasatosporales</taxon>
        <taxon>Streptomycetaceae</taxon>
        <taxon>Streptomyces</taxon>
    </lineage>
</organism>
<dbReference type="EMBL" id="JAAGMK010000976">
    <property type="protein sequence ID" value="NEB89242.1"/>
    <property type="molecule type" value="Genomic_DNA"/>
</dbReference>
<reference evidence="2" key="1">
    <citation type="submission" date="2020-01" db="EMBL/GenBank/DDBJ databases">
        <title>Insect and environment-associated Actinomycetes.</title>
        <authorList>
            <person name="Currrie C."/>
            <person name="Chevrette M."/>
            <person name="Carlson C."/>
            <person name="Stubbendieck R."/>
            <person name="Wendt-Pienkowski E."/>
        </authorList>
    </citation>
    <scope>NUCLEOTIDE SEQUENCE</scope>
    <source>
        <strain evidence="2">SID505</strain>
    </source>
</reference>
<protein>
    <recommendedName>
        <fullName evidence="3">Nucleic acid-binding protein</fullName>
    </recommendedName>
</protein>
<dbReference type="Pfam" id="PF11848">
    <property type="entry name" value="DUF3368"/>
    <property type="match status" value="1"/>
</dbReference>
<evidence type="ECO:0008006" key="3">
    <source>
        <dbReference type="Google" id="ProtNLM"/>
    </source>
</evidence>
<feature type="region of interest" description="Disordered" evidence="1">
    <location>
        <begin position="166"/>
        <end position="186"/>
    </location>
</feature>
<name>A0A6G3T2N3_STRAQ</name>
<evidence type="ECO:0000313" key="2">
    <source>
        <dbReference type="EMBL" id="NEB89242.1"/>
    </source>
</evidence>
<gene>
    <name evidence="2" type="ORF">G3I43_34565</name>
</gene>